<dbReference type="PIRSF" id="PIRSF001024">
    <property type="entry name" value="Alph-amyl_fung"/>
    <property type="match status" value="1"/>
</dbReference>
<dbReference type="SUPFAM" id="SSF51445">
    <property type="entry name" value="(Trans)glycosidases"/>
    <property type="match status" value="1"/>
</dbReference>
<dbReference type="PANTHER" id="PTHR10357">
    <property type="entry name" value="ALPHA-AMYLASE FAMILY MEMBER"/>
    <property type="match status" value="1"/>
</dbReference>
<keyword evidence="5" id="KW-0479">Metal-binding</keyword>
<dbReference type="GO" id="GO:0005509">
    <property type="term" value="F:calcium ion binding"/>
    <property type="evidence" value="ECO:0007669"/>
    <property type="project" value="InterPro"/>
</dbReference>
<evidence type="ECO:0000256" key="4">
    <source>
        <dbReference type="ARBA" id="ARBA00012595"/>
    </source>
</evidence>
<dbReference type="InterPro" id="IPR006047">
    <property type="entry name" value="GH13_cat_dom"/>
</dbReference>
<evidence type="ECO:0000256" key="5">
    <source>
        <dbReference type="ARBA" id="ARBA00022723"/>
    </source>
</evidence>
<gene>
    <name evidence="19" type="ORF">CPB83DRAFT_891155</name>
</gene>
<dbReference type="SUPFAM" id="SSF51011">
    <property type="entry name" value="Glycosyl hydrolase domain"/>
    <property type="match status" value="1"/>
</dbReference>
<dbReference type="InterPro" id="IPR017853">
    <property type="entry name" value="GH"/>
</dbReference>
<feature type="active site" description="Proton donor" evidence="13">
    <location>
        <position position="246"/>
    </location>
</feature>
<evidence type="ECO:0000256" key="14">
    <source>
        <dbReference type="PIRSR" id="PIRSR001024-2"/>
    </source>
</evidence>
<feature type="disulfide bond" evidence="15">
    <location>
        <begin position="49"/>
        <end position="57"/>
    </location>
</feature>
<comment type="catalytic activity">
    <reaction evidence="1">
        <text>Endohydrolysis of (1-&gt;4)-alpha-D-glucosidic linkages in polysaccharides containing three or more (1-&gt;4)-alpha-linked D-glucose units.</text>
        <dbReference type="EC" id="3.2.1.1"/>
    </reaction>
</comment>
<reference evidence="19" key="1">
    <citation type="submission" date="2020-11" db="EMBL/GenBank/DDBJ databases">
        <authorList>
            <consortium name="DOE Joint Genome Institute"/>
            <person name="Ahrendt S."/>
            <person name="Riley R."/>
            <person name="Andreopoulos W."/>
            <person name="Labutti K."/>
            <person name="Pangilinan J."/>
            <person name="Ruiz-Duenas F.J."/>
            <person name="Barrasa J.M."/>
            <person name="Sanchez-Garcia M."/>
            <person name="Camarero S."/>
            <person name="Miyauchi S."/>
            <person name="Serrano A."/>
            <person name="Linde D."/>
            <person name="Babiker R."/>
            <person name="Drula E."/>
            <person name="Ayuso-Fernandez I."/>
            <person name="Pacheco R."/>
            <person name="Padilla G."/>
            <person name="Ferreira P."/>
            <person name="Barriuso J."/>
            <person name="Kellner H."/>
            <person name="Castanera R."/>
            <person name="Alfaro M."/>
            <person name="Ramirez L."/>
            <person name="Pisabarro A.G."/>
            <person name="Kuo A."/>
            <person name="Tritt A."/>
            <person name="Lipzen A."/>
            <person name="He G."/>
            <person name="Yan M."/>
            <person name="Ng V."/>
            <person name="Cullen D."/>
            <person name="Martin F."/>
            <person name="Rosso M.-N."/>
            <person name="Henrissat B."/>
            <person name="Hibbett D."/>
            <person name="Martinez A.T."/>
            <person name="Grigoriev I.V."/>
        </authorList>
    </citation>
    <scope>NUCLEOTIDE SEQUENCE</scope>
    <source>
        <strain evidence="19">CBS 506.95</strain>
    </source>
</reference>
<feature type="binding site" evidence="16">
    <location>
        <position position="322"/>
    </location>
    <ligand>
        <name>substrate</name>
    </ligand>
</feature>
<comment type="similarity">
    <text evidence="3">Belongs to the glycosyl hydrolase 13 family.</text>
</comment>
<keyword evidence="20" id="KW-1185">Reference proteome</keyword>
<evidence type="ECO:0000313" key="19">
    <source>
        <dbReference type="EMBL" id="KAF9532429.1"/>
    </source>
</evidence>
<evidence type="ECO:0000256" key="12">
    <source>
        <dbReference type="ARBA" id="ARBA00023295"/>
    </source>
</evidence>
<feature type="signal peptide" evidence="17">
    <location>
        <begin position="1"/>
        <end position="19"/>
    </location>
</feature>
<dbReference type="SMART" id="SM00642">
    <property type="entry name" value="Aamy"/>
    <property type="match status" value="1"/>
</dbReference>
<keyword evidence="10" id="KW-0325">Glycoprotein</keyword>
<evidence type="ECO:0000256" key="2">
    <source>
        <dbReference type="ARBA" id="ARBA00001913"/>
    </source>
</evidence>
<evidence type="ECO:0000256" key="13">
    <source>
        <dbReference type="PIRSR" id="PIRSR001024-1"/>
    </source>
</evidence>
<accession>A0A9P6JU33</accession>
<evidence type="ECO:0000259" key="18">
    <source>
        <dbReference type="SMART" id="SM00642"/>
    </source>
</evidence>
<dbReference type="InterPro" id="IPR013777">
    <property type="entry name" value="A-amylase-like"/>
</dbReference>
<feature type="disulfide bond" evidence="15">
    <location>
        <begin position="167"/>
        <end position="180"/>
    </location>
</feature>
<evidence type="ECO:0000256" key="7">
    <source>
        <dbReference type="ARBA" id="ARBA00022801"/>
    </source>
</evidence>
<keyword evidence="9 15" id="KW-1015">Disulfide bond</keyword>
<dbReference type="InterPro" id="IPR015340">
    <property type="entry name" value="A_amylase_C_dom"/>
</dbReference>
<evidence type="ECO:0000256" key="8">
    <source>
        <dbReference type="ARBA" id="ARBA00022837"/>
    </source>
</evidence>
<proteinExistence type="inferred from homology"/>
<feature type="site" description="Transition state stabilizer" evidence="14">
    <location>
        <position position="322"/>
    </location>
</feature>
<feature type="binding site" evidence="16">
    <location>
        <position position="103"/>
    </location>
    <ligand>
        <name>substrate</name>
    </ligand>
</feature>
<dbReference type="PANTHER" id="PTHR10357:SF215">
    <property type="entry name" value="ALPHA-AMYLASE 1"/>
    <property type="match status" value="1"/>
</dbReference>
<comment type="caution">
    <text evidence="19">The sequence shown here is derived from an EMBL/GenBank/DDBJ whole genome shotgun (WGS) entry which is preliminary data.</text>
</comment>
<evidence type="ECO:0000256" key="9">
    <source>
        <dbReference type="ARBA" id="ARBA00023157"/>
    </source>
</evidence>
<evidence type="ECO:0000256" key="10">
    <source>
        <dbReference type="ARBA" id="ARBA00023180"/>
    </source>
</evidence>
<dbReference type="OrthoDB" id="204980at2759"/>
<evidence type="ECO:0000256" key="11">
    <source>
        <dbReference type="ARBA" id="ARBA00023277"/>
    </source>
</evidence>
<evidence type="ECO:0000256" key="16">
    <source>
        <dbReference type="PIRSR" id="PIRSR001024-5"/>
    </source>
</evidence>
<evidence type="ECO:0000313" key="20">
    <source>
        <dbReference type="Proteomes" id="UP000807306"/>
    </source>
</evidence>
<dbReference type="AlphaFoldDB" id="A0A9P6JU33"/>
<dbReference type="EMBL" id="MU157832">
    <property type="protein sequence ID" value="KAF9532429.1"/>
    <property type="molecule type" value="Genomic_DNA"/>
</dbReference>
<keyword evidence="6 17" id="KW-0732">Signal</keyword>
<sequence length="541" mass="59121">MRPASFALFLATALPTVLAATAEQWRGRSIYQVIVDRYALSKGSANTPCDTNARTWCGGTWNSLRDNLDYIQNAGFTAVWISPVSQNYEGSATPYGDPYHGYWIADATQLNSRFGTADDLKALSAELHRRNMYLMVDVVVNNVMSPSLTPDYSKYMFKDQSYYHPYCLIDYSNTTSMQNCWFGDEKVPMPDVDTKNPTVVEKYGEWITSLVQEYNIDGLRIDAAKHVNMDFWPDFCGKAGVFCMGEVFSGNTTADETAPWQGPQALDSVLNFPLYNALQTAFAIPGPVNGKNDISVLAATIEDSKKQFHDTGLLGNFLENQDVPRWHNVSVDPQSLYNAMTFTFMSDGIPIVYYGQEQSMSGNSDPNNREALWPSNYAQTDAYKLITTLNKFRNHLVNSTDWVKQPVQVMTASPEGIAIMKGPVISILTNIGSPPRNDTNIAVNTPYPPSTPLMNILTCQQWAVGAKGMIDAQYTLGGVPNILVPSNTLAGSGLCGAEQTVISNNGGKAKPLDGGASHPSPAASLVVAGVLSLVFALTHIG</sequence>
<evidence type="ECO:0000256" key="17">
    <source>
        <dbReference type="SAM" id="SignalP"/>
    </source>
</evidence>
<feature type="binding site" evidence="16">
    <location>
        <position position="369"/>
    </location>
    <ligand>
        <name>substrate</name>
    </ligand>
</feature>
<feature type="binding site" evidence="16">
    <location>
        <position position="250"/>
    </location>
    <ligand>
        <name>substrate</name>
    </ligand>
</feature>
<comment type="cofactor">
    <cofactor evidence="2">
        <name>Ca(2+)</name>
        <dbReference type="ChEBI" id="CHEBI:29108"/>
    </cofactor>
</comment>
<dbReference type="GO" id="GO:0016052">
    <property type="term" value="P:carbohydrate catabolic process"/>
    <property type="evidence" value="ECO:0007669"/>
    <property type="project" value="InterPro"/>
</dbReference>
<feature type="active site" description="Nucleophile" evidence="13">
    <location>
        <position position="222"/>
    </location>
</feature>
<evidence type="ECO:0000256" key="1">
    <source>
        <dbReference type="ARBA" id="ARBA00000548"/>
    </source>
</evidence>
<feature type="binding site" evidence="16">
    <location>
        <position position="220"/>
    </location>
    <ligand>
        <name>substrate</name>
    </ligand>
</feature>
<evidence type="ECO:0000256" key="6">
    <source>
        <dbReference type="ARBA" id="ARBA00022729"/>
    </source>
</evidence>
<dbReference type="FunFam" id="3.20.20.80:FF:000120">
    <property type="entry name" value="Alpha-amylase A"/>
    <property type="match status" value="1"/>
</dbReference>
<dbReference type="Gene3D" id="2.60.40.1180">
    <property type="entry name" value="Golgi alpha-mannosidase II"/>
    <property type="match status" value="1"/>
</dbReference>
<dbReference type="GO" id="GO:0004556">
    <property type="term" value="F:alpha-amylase activity"/>
    <property type="evidence" value="ECO:0007669"/>
    <property type="project" value="UniProtKB-EC"/>
</dbReference>
<evidence type="ECO:0000256" key="15">
    <source>
        <dbReference type="PIRSR" id="PIRSR001024-4"/>
    </source>
</evidence>
<evidence type="ECO:0000256" key="3">
    <source>
        <dbReference type="ARBA" id="ARBA00008061"/>
    </source>
</evidence>
<keyword evidence="12" id="KW-0326">Glycosidase</keyword>
<protein>
    <recommendedName>
        <fullName evidence="4">alpha-amylase</fullName>
        <ecNumber evidence="4">3.2.1.1</ecNumber>
    </recommendedName>
</protein>
<dbReference type="CDD" id="cd11319">
    <property type="entry name" value="AmyAc_euk_AmyA"/>
    <property type="match status" value="1"/>
</dbReference>
<feature type="domain" description="Glycosyl hydrolase family 13 catalytic" evidence="18">
    <location>
        <begin position="32"/>
        <end position="393"/>
    </location>
</feature>
<dbReference type="Gene3D" id="3.20.20.80">
    <property type="entry name" value="Glycosidases"/>
    <property type="match status" value="1"/>
</dbReference>
<feature type="disulfide bond" evidence="15">
    <location>
        <begin position="459"/>
        <end position="495"/>
    </location>
</feature>
<dbReference type="InterPro" id="IPR013780">
    <property type="entry name" value="Glyco_hydro_b"/>
</dbReference>
<keyword evidence="8" id="KW-0106">Calcium</keyword>
<dbReference type="Pfam" id="PF09260">
    <property type="entry name" value="A_amylase_dom_C"/>
    <property type="match status" value="1"/>
</dbReference>
<keyword evidence="7 19" id="KW-0378">Hydrolase</keyword>
<organism evidence="19 20">
    <name type="scientific">Crepidotus variabilis</name>
    <dbReference type="NCBI Taxonomy" id="179855"/>
    <lineage>
        <taxon>Eukaryota</taxon>
        <taxon>Fungi</taxon>
        <taxon>Dikarya</taxon>
        <taxon>Basidiomycota</taxon>
        <taxon>Agaricomycotina</taxon>
        <taxon>Agaricomycetes</taxon>
        <taxon>Agaricomycetidae</taxon>
        <taxon>Agaricales</taxon>
        <taxon>Agaricineae</taxon>
        <taxon>Crepidotaceae</taxon>
        <taxon>Crepidotus</taxon>
    </lineage>
</organism>
<dbReference type="Pfam" id="PF00128">
    <property type="entry name" value="Alpha-amylase"/>
    <property type="match status" value="1"/>
</dbReference>
<dbReference type="Proteomes" id="UP000807306">
    <property type="component" value="Unassembled WGS sequence"/>
</dbReference>
<name>A0A9P6JU33_9AGAR</name>
<feature type="chain" id="PRO_5040275939" description="alpha-amylase" evidence="17">
    <location>
        <begin position="20"/>
        <end position="541"/>
    </location>
</feature>
<dbReference type="EC" id="3.2.1.1" evidence="4"/>
<keyword evidence="11" id="KW-0119">Carbohydrate metabolism</keyword>